<dbReference type="GO" id="GO:0005802">
    <property type="term" value="C:trans-Golgi network"/>
    <property type="evidence" value="ECO:0007669"/>
    <property type="project" value="TreeGrafter"/>
</dbReference>
<feature type="domain" description="Trs120/TRAPPC9 fourth Ig-like" evidence="2">
    <location>
        <begin position="80"/>
        <end position="198"/>
    </location>
</feature>
<proteinExistence type="predicted"/>
<feature type="compositionally biased region" description="Polar residues" evidence="1">
    <location>
        <begin position="214"/>
        <end position="226"/>
    </location>
</feature>
<dbReference type="PANTHER" id="PTHR21512:SF5">
    <property type="entry name" value="TRAFFICKING PROTEIN PARTICLE COMPLEX SUBUNIT 9"/>
    <property type="match status" value="1"/>
</dbReference>
<dbReference type="PANTHER" id="PTHR21512">
    <property type="entry name" value="TRAFFICKING PROTEIN PARTICLE COMPLEX SUBUNIT 9"/>
    <property type="match status" value="1"/>
</dbReference>
<dbReference type="AlphaFoldDB" id="A0AAV4DNX0"/>
<feature type="compositionally biased region" description="Basic and acidic residues" evidence="1">
    <location>
        <begin position="14"/>
        <end position="23"/>
    </location>
</feature>
<feature type="region of interest" description="Disordered" evidence="1">
    <location>
        <begin position="1"/>
        <end position="35"/>
    </location>
</feature>
<keyword evidence="4" id="KW-1185">Reference proteome</keyword>
<feature type="region of interest" description="Disordered" evidence="1">
    <location>
        <begin position="191"/>
        <end position="228"/>
    </location>
</feature>
<dbReference type="EMBL" id="BLXT01008064">
    <property type="protein sequence ID" value="GFO45750.1"/>
    <property type="molecule type" value="Genomic_DNA"/>
</dbReference>
<gene>
    <name evidence="3" type="ORF">PoB_007225500</name>
</gene>
<feature type="compositionally biased region" description="Low complexity" evidence="1">
    <location>
        <begin position="191"/>
        <end position="203"/>
    </location>
</feature>
<dbReference type="InterPro" id="IPR058568">
    <property type="entry name" value="Ig_TRAPPC9_Trs120_4th"/>
</dbReference>
<comment type="caution">
    <text evidence="3">The sequence shown here is derived from an EMBL/GenBank/DDBJ whole genome shotgun (WGS) entry which is preliminary data.</text>
</comment>
<organism evidence="3 4">
    <name type="scientific">Plakobranchus ocellatus</name>
    <dbReference type="NCBI Taxonomy" id="259542"/>
    <lineage>
        <taxon>Eukaryota</taxon>
        <taxon>Metazoa</taxon>
        <taxon>Spiralia</taxon>
        <taxon>Lophotrochozoa</taxon>
        <taxon>Mollusca</taxon>
        <taxon>Gastropoda</taxon>
        <taxon>Heterobranchia</taxon>
        <taxon>Euthyneura</taxon>
        <taxon>Panpulmonata</taxon>
        <taxon>Sacoglossa</taxon>
        <taxon>Placobranchoidea</taxon>
        <taxon>Plakobranchidae</taxon>
        <taxon>Plakobranchus</taxon>
    </lineage>
</organism>
<dbReference type="Proteomes" id="UP000735302">
    <property type="component" value="Unassembled WGS sequence"/>
</dbReference>
<sequence length="245" mass="27649">MEVPRLDPSQVDTTSRERQDRVPLHYRSRPNPDPHSQALASYVDIRWSIPSAKAQGKVGIDYLTWTPEQLLVLMATKVQWEVHLNERCFLPSSRCSFRSGELLNVTVMLENACEDEPSPCALSVQPCQVNASGDLGLTLESFAVIGSSVQHIDKILTGTTVRHSCSFVFFTPGFYGLSIICSQLQPHQLQQQQPEQQHQPQLQSSRKEQLAEMQCTNSPSKDSQTLDQRKPVRWVCGMPVRFEIT</sequence>
<name>A0AAV4DNX0_9GAST</name>
<evidence type="ECO:0000259" key="2">
    <source>
        <dbReference type="Pfam" id="PF26283"/>
    </source>
</evidence>
<reference evidence="3 4" key="1">
    <citation type="journal article" date="2021" name="Elife">
        <title>Chloroplast acquisition without the gene transfer in kleptoplastic sea slugs, Plakobranchus ocellatus.</title>
        <authorList>
            <person name="Maeda T."/>
            <person name="Takahashi S."/>
            <person name="Yoshida T."/>
            <person name="Shimamura S."/>
            <person name="Takaki Y."/>
            <person name="Nagai Y."/>
            <person name="Toyoda A."/>
            <person name="Suzuki Y."/>
            <person name="Arimoto A."/>
            <person name="Ishii H."/>
            <person name="Satoh N."/>
            <person name="Nishiyama T."/>
            <person name="Hasebe M."/>
            <person name="Maruyama T."/>
            <person name="Minagawa J."/>
            <person name="Obokata J."/>
            <person name="Shigenobu S."/>
        </authorList>
    </citation>
    <scope>NUCLEOTIDE SEQUENCE [LARGE SCALE GENOMIC DNA]</scope>
</reference>
<evidence type="ECO:0000256" key="1">
    <source>
        <dbReference type="SAM" id="MobiDB-lite"/>
    </source>
</evidence>
<dbReference type="InterPro" id="IPR013935">
    <property type="entry name" value="Trs120_TRAPPC9"/>
</dbReference>
<evidence type="ECO:0000313" key="4">
    <source>
        <dbReference type="Proteomes" id="UP000735302"/>
    </source>
</evidence>
<accession>A0AAV4DNX0</accession>
<dbReference type="Pfam" id="PF26283">
    <property type="entry name" value="Ig_TRAPPC9-Trs120_4th"/>
    <property type="match status" value="1"/>
</dbReference>
<protein>
    <submittedName>
        <fullName evidence="3">Trafficking protein particle complex subunit 9-like</fullName>
    </submittedName>
</protein>
<evidence type="ECO:0000313" key="3">
    <source>
        <dbReference type="EMBL" id="GFO45750.1"/>
    </source>
</evidence>